<reference evidence="4 5" key="1">
    <citation type="submission" date="2015-01" db="EMBL/GenBank/DDBJ databases">
        <title>Evolution of Trichinella species and genotypes.</title>
        <authorList>
            <person name="Korhonen P.K."/>
            <person name="Edoardo P."/>
            <person name="Giuseppe L.R."/>
            <person name="Gasser R.B."/>
        </authorList>
    </citation>
    <scope>NUCLEOTIDE SEQUENCE [LARGE SCALE GENOMIC DNA]</scope>
    <source>
        <strain evidence="2">ISS13</strain>
        <strain evidence="3">ISS176</strain>
    </source>
</reference>
<protein>
    <submittedName>
        <fullName evidence="2">Uncharacterized protein</fullName>
    </submittedName>
</protein>
<evidence type="ECO:0000313" key="5">
    <source>
        <dbReference type="Proteomes" id="UP000054826"/>
    </source>
</evidence>
<dbReference type="EMBL" id="JYDR01000158">
    <property type="protein sequence ID" value="KRY66752.1"/>
    <property type="molecule type" value="Genomic_DNA"/>
</dbReference>
<organism evidence="2 4">
    <name type="scientific">Trichinella pseudospiralis</name>
    <name type="common">Parasitic roundworm</name>
    <dbReference type="NCBI Taxonomy" id="6337"/>
    <lineage>
        <taxon>Eukaryota</taxon>
        <taxon>Metazoa</taxon>
        <taxon>Ecdysozoa</taxon>
        <taxon>Nematoda</taxon>
        <taxon>Enoplea</taxon>
        <taxon>Dorylaimia</taxon>
        <taxon>Trichinellida</taxon>
        <taxon>Trichinellidae</taxon>
        <taxon>Trichinella</taxon>
    </lineage>
</organism>
<evidence type="ECO:0000256" key="1">
    <source>
        <dbReference type="SAM" id="MobiDB-lite"/>
    </source>
</evidence>
<accession>A0A0V1DYV7</accession>
<dbReference type="Proteomes" id="UP000054632">
    <property type="component" value="Unassembled WGS sequence"/>
</dbReference>
<dbReference type="Proteomes" id="UP000054826">
    <property type="component" value="Unassembled WGS sequence"/>
</dbReference>
<feature type="region of interest" description="Disordered" evidence="1">
    <location>
        <begin position="1"/>
        <end position="34"/>
    </location>
</feature>
<gene>
    <name evidence="2" type="ORF">T4A_8133</name>
    <name evidence="3" type="ORF">T4C_5206</name>
</gene>
<comment type="caution">
    <text evidence="2">The sequence shown here is derived from an EMBL/GenBank/DDBJ whole genome shotgun (WGS) entry which is preliminary data.</text>
</comment>
<dbReference type="AlphaFoldDB" id="A0A0V1DYV7"/>
<sequence>MLSQSQDTFEQAARQVRLARHRAQPKLPIGPRKNRTRLRITIQTPTRIRAAAAAAAATLLPLFNDTTKRRLFIHQNAAAHRRPALMNETVTCRLVYDRTKRLSRCPLKPFVTSTVDKPVMAFWMYSNQSATPTVVITKAS</sequence>
<dbReference type="EMBL" id="JYDV01000032">
    <property type="protein sequence ID" value="KRZ39765.1"/>
    <property type="molecule type" value="Genomic_DNA"/>
</dbReference>
<evidence type="ECO:0000313" key="3">
    <source>
        <dbReference type="EMBL" id="KRZ39765.1"/>
    </source>
</evidence>
<evidence type="ECO:0000313" key="4">
    <source>
        <dbReference type="Proteomes" id="UP000054632"/>
    </source>
</evidence>
<name>A0A0V1DYV7_TRIPS</name>
<evidence type="ECO:0000313" key="2">
    <source>
        <dbReference type="EMBL" id="KRY66752.1"/>
    </source>
</evidence>
<proteinExistence type="predicted"/>